<dbReference type="EMBL" id="AZST01001353">
    <property type="protein sequence ID" value="KEP45980.1"/>
    <property type="molecule type" value="Genomic_DNA"/>
</dbReference>
<dbReference type="OrthoDB" id="10293385at2759"/>
<proteinExistence type="predicted"/>
<keyword evidence="3" id="KW-1185">Reference proteome</keyword>
<feature type="region of interest" description="Disordered" evidence="1">
    <location>
        <begin position="1"/>
        <end position="22"/>
    </location>
</feature>
<dbReference type="HOGENOM" id="CLU_2360922_0_0_1"/>
<comment type="caution">
    <text evidence="2">The sequence shown here is derived from an EMBL/GenBank/DDBJ whole genome shotgun (WGS) entry which is preliminary data.</text>
</comment>
<organism evidence="2 3">
    <name type="scientific">Rhizoctonia solani 123E</name>
    <dbReference type="NCBI Taxonomy" id="1423351"/>
    <lineage>
        <taxon>Eukaryota</taxon>
        <taxon>Fungi</taxon>
        <taxon>Dikarya</taxon>
        <taxon>Basidiomycota</taxon>
        <taxon>Agaricomycotina</taxon>
        <taxon>Agaricomycetes</taxon>
        <taxon>Cantharellales</taxon>
        <taxon>Ceratobasidiaceae</taxon>
        <taxon>Rhizoctonia</taxon>
    </lineage>
</organism>
<evidence type="ECO:0000313" key="2">
    <source>
        <dbReference type="EMBL" id="KEP45980.1"/>
    </source>
</evidence>
<accession>A0A074RKV0</accession>
<protein>
    <submittedName>
        <fullName evidence="2">Uncharacterized protein</fullName>
    </submittedName>
</protein>
<evidence type="ECO:0000256" key="1">
    <source>
        <dbReference type="SAM" id="MobiDB-lite"/>
    </source>
</evidence>
<sequence>MPQSKKSKKSGLKLSGSNSNTGCRFTWEDIEHHRYGIGYEYDKLWDGKFPTTTDQHLDELNNLMLRMSINSSRHVIKFVRPRILPRFEISLFVAMA</sequence>
<name>A0A074RKV0_9AGAM</name>
<evidence type="ECO:0000313" key="3">
    <source>
        <dbReference type="Proteomes" id="UP000027456"/>
    </source>
</evidence>
<dbReference type="Proteomes" id="UP000027456">
    <property type="component" value="Unassembled WGS sequence"/>
</dbReference>
<feature type="compositionally biased region" description="Basic residues" evidence="1">
    <location>
        <begin position="1"/>
        <end position="11"/>
    </location>
</feature>
<dbReference type="AlphaFoldDB" id="A0A074RKV0"/>
<reference evidence="2 3" key="1">
    <citation type="submission" date="2013-12" db="EMBL/GenBank/DDBJ databases">
        <authorList>
            <person name="Cubeta M."/>
            <person name="Pakala S."/>
            <person name="Fedorova N."/>
            <person name="Thomas E."/>
            <person name="Dean R."/>
            <person name="Jabaji S."/>
            <person name="Neate S."/>
            <person name="Toda T."/>
            <person name="Tavantzis S."/>
            <person name="Vilgalys R."/>
            <person name="Bharathan N."/>
            <person name="Pakala S."/>
            <person name="Losada L.S."/>
            <person name="Zafar N."/>
            <person name="Nierman W."/>
        </authorList>
    </citation>
    <scope>NUCLEOTIDE SEQUENCE [LARGE SCALE GENOMIC DNA]</scope>
    <source>
        <strain evidence="2 3">123E</strain>
    </source>
</reference>
<gene>
    <name evidence="2" type="ORF">V565_226290</name>
</gene>